<evidence type="ECO:0000256" key="2">
    <source>
        <dbReference type="ARBA" id="ARBA00006679"/>
    </source>
</evidence>
<dbReference type="OrthoDB" id="346004at2"/>
<organism evidence="8 9">
    <name type="scientific">Naasia lichenicola</name>
    <dbReference type="NCBI Taxonomy" id="2565933"/>
    <lineage>
        <taxon>Bacteria</taxon>
        <taxon>Bacillati</taxon>
        <taxon>Actinomycetota</taxon>
        <taxon>Actinomycetes</taxon>
        <taxon>Micrococcales</taxon>
        <taxon>Microbacteriaceae</taxon>
        <taxon>Naasia</taxon>
    </lineage>
</organism>
<keyword evidence="4 7" id="KW-0812">Transmembrane</keyword>
<dbReference type="InterPro" id="IPR032808">
    <property type="entry name" value="DoxX"/>
</dbReference>
<dbReference type="GO" id="GO:0005886">
    <property type="term" value="C:plasma membrane"/>
    <property type="evidence" value="ECO:0007669"/>
    <property type="project" value="UniProtKB-SubCell"/>
</dbReference>
<dbReference type="EMBL" id="SSSM01000003">
    <property type="protein sequence ID" value="THG31814.1"/>
    <property type="molecule type" value="Genomic_DNA"/>
</dbReference>
<evidence type="ECO:0000256" key="5">
    <source>
        <dbReference type="ARBA" id="ARBA00022989"/>
    </source>
</evidence>
<dbReference type="PANTHER" id="PTHR33452">
    <property type="entry name" value="OXIDOREDUCTASE CATD-RELATED"/>
    <property type="match status" value="1"/>
</dbReference>
<dbReference type="AlphaFoldDB" id="A0A4S4FNJ1"/>
<evidence type="ECO:0000256" key="4">
    <source>
        <dbReference type="ARBA" id="ARBA00022692"/>
    </source>
</evidence>
<protein>
    <submittedName>
        <fullName evidence="8">DoxX family protein</fullName>
    </submittedName>
</protein>
<proteinExistence type="inferred from homology"/>
<comment type="caution">
    <text evidence="8">The sequence shown here is derived from an EMBL/GenBank/DDBJ whole genome shotgun (WGS) entry which is preliminary data.</text>
</comment>
<feature type="transmembrane region" description="Helical" evidence="7">
    <location>
        <begin position="136"/>
        <end position="155"/>
    </location>
</feature>
<dbReference type="PANTHER" id="PTHR33452:SF1">
    <property type="entry name" value="INNER MEMBRANE PROTEIN YPHA-RELATED"/>
    <property type="match status" value="1"/>
</dbReference>
<keyword evidence="3" id="KW-1003">Cell membrane</keyword>
<evidence type="ECO:0000313" key="9">
    <source>
        <dbReference type="Proteomes" id="UP000309133"/>
    </source>
</evidence>
<feature type="transmembrane region" description="Helical" evidence="7">
    <location>
        <begin position="64"/>
        <end position="87"/>
    </location>
</feature>
<dbReference type="Proteomes" id="UP000309133">
    <property type="component" value="Unassembled WGS sequence"/>
</dbReference>
<feature type="transmembrane region" description="Helical" evidence="7">
    <location>
        <begin position="107"/>
        <end position="124"/>
    </location>
</feature>
<reference evidence="8 9" key="1">
    <citation type="submission" date="2019-04" db="EMBL/GenBank/DDBJ databases">
        <authorList>
            <person name="Jiang L."/>
        </authorList>
    </citation>
    <scope>NUCLEOTIDE SEQUENCE [LARGE SCALE GENOMIC DNA]</scope>
    <source>
        <strain evidence="8 9">YIM 131853</strain>
    </source>
</reference>
<sequence>MKFGILIVRLVVGGVFIGHGLQKLKGYFDGPGLDGVEGMMKALEMHPPRRNAQAVALTETLGGAAIALGAATPAAAAGLIATMIVAIRKVHWSKGVWNSNGGFEYNAVLIAAVAAIAGSGPGKISFDALLGKSRWGALGGILAVVGGALGSIAAVELGRRSAPAASASSPSAPTESE</sequence>
<evidence type="ECO:0000256" key="3">
    <source>
        <dbReference type="ARBA" id="ARBA00022475"/>
    </source>
</evidence>
<name>A0A4S4FNJ1_9MICO</name>
<evidence type="ECO:0000256" key="6">
    <source>
        <dbReference type="ARBA" id="ARBA00023136"/>
    </source>
</evidence>
<dbReference type="InterPro" id="IPR051907">
    <property type="entry name" value="DoxX-like_oxidoreductase"/>
</dbReference>
<accession>A0A4S4FNJ1</accession>
<comment type="similarity">
    <text evidence="2">Belongs to the DoxX family.</text>
</comment>
<keyword evidence="9" id="KW-1185">Reference proteome</keyword>
<dbReference type="Pfam" id="PF07681">
    <property type="entry name" value="DoxX"/>
    <property type="match status" value="1"/>
</dbReference>
<dbReference type="RefSeq" id="WP_136426934.1">
    <property type="nucleotide sequence ID" value="NZ_SSSM01000003.1"/>
</dbReference>
<gene>
    <name evidence="8" type="ORF">E6C64_07120</name>
</gene>
<comment type="subcellular location">
    <subcellularLocation>
        <location evidence="1">Cell membrane</location>
        <topology evidence="1">Multi-pass membrane protein</topology>
    </subcellularLocation>
</comment>
<keyword evidence="6 7" id="KW-0472">Membrane</keyword>
<evidence type="ECO:0000256" key="1">
    <source>
        <dbReference type="ARBA" id="ARBA00004651"/>
    </source>
</evidence>
<keyword evidence="5 7" id="KW-1133">Transmembrane helix</keyword>
<evidence type="ECO:0000256" key="7">
    <source>
        <dbReference type="SAM" id="Phobius"/>
    </source>
</evidence>
<evidence type="ECO:0000313" key="8">
    <source>
        <dbReference type="EMBL" id="THG31814.1"/>
    </source>
</evidence>